<dbReference type="InterPro" id="IPR000792">
    <property type="entry name" value="Tscrpt_reg_LuxR_C"/>
</dbReference>
<evidence type="ECO:0000313" key="9">
    <source>
        <dbReference type="Proteomes" id="UP000614714"/>
    </source>
</evidence>
<protein>
    <submittedName>
        <fullName evidence="8">Response regulator transcription factor</fullName>
    </submittedName>
</protein>
<dbReference type="CDD" id="cd17535">
    <property type="entry name" value="REC_NarL-like"/>
    <property type="match status" value="1"/>
</dbReference>
<evidence type="ECO:0000256" key="5">
    <source>
        <dbReference type="PROSITE-ProRule" id="PRU00169"/>
    </source>
</evidence>
<proteinExistence type="predicted"/>
<keyword evidence="4" id="KW-0804">Transcription</keyword>
<accession>A0ABS0YGB8</accession>
<keyword evidence="3" id="KW-0238">DNA-binding</keyword>
<keyword evidence="9" id="KW-1185">Reference proteome</keyword>
<gene>
    <name evidence="8" type="ORF">JFN91_14250</name>
</gene>
<evidence type="ECO:0000256" key="3">
    <source>
        <dbReference type="ARBA" id="ARBA00023125"/>
    </source>
</evidence>
<dbReference type="Pfam" id="PF00196">
    <property type="entry name" value="GerE"/>
    <property type="match status" value="1"/>
</dbReference>
<comment type="caution">
    <text evidence="8">The sequence shown here is derived from an EMBL/GenBank/DDBJ whole genome shotgun (WGS) entry which is preliminary data.</text>
</comment>
<dbReference type="PROSITE" id="PS50110">
    <property type="entry name" value="RESPONSE_REGULATORY"/>
    <property type="match status" value="1"/>
</dbReference>
<dbReference type="PROSITE" id="PS50043">
    <property type="entry name" value="HTH_LUXR_2"/>
    <property type="match status" value="1"/>
</dbReference>
<reference evidence="8 9" key="1">
    <citation type="submission" date="2020-12" db="EMBL/GenBank/DDBJ databases">
        <title>Geomonas sp. Red421, isolated from paddy soil.</title>
        <authorList>
            <person name="Xu Z."/>
            <person name="Zhang Z."/>
            <person name="Masuda Y."/>
            <person name="Itoh H."/>
            <person name="Senoo K."/>
        </authorList>
    </citation>
    <scope>NUCLEOTIDE SEQUENCE [LARGE SCALE GENOMIC DNA]</scope>
    <source>
        <strain evidence="8 9">Red421</strain>
    </source>
</reference>
<dbReference type="InterPro" id="IPR001789">
    <property type="entry name" value="Sig_transdc_resp-reg_receiver"/>
</dbReference>
<evidence type="ECO:0000259" key="7">
    <source>
        <dbReference type="PROSITE" id="PS50110"/>
    </source>
</evidence>
<dbReference type="SUPFAM" id="SSF46894">
    <property type="entry name" value="C-terminal effector domain of the bipartite response regulators"/>
    <property type="match status" value="1"/>
</dbReference>
<dbReference type="Gene3D" id="3.40.50.2300">
    <property type="match status" value="1"/>
</dbReference>
<dbReference type="InterPro" id="IPR011006">
    <property type="entry name" value="CheY-like_superfamily"/>
</dbReference>
<dbReference type="Proteomes" id="UP000614714">
    <property type="component" value="Unassembled WGS sequence"/>
</dbReference>
<dbReference type="CDD" id="cd06170">
    <property type="entry name" value="LuxR_C_like"/>
    <property type="match status" value="1"/>
</dbReference>
<dbReference type="InterPro" id="IPR039420">
    <property type="entry name" value="WalR-like"/>
</dbReference>
<organism evidence="8 9">
    <name type="scientific">Geomonas anaerohicana</name>
    <dbReference type="NCBI Taxonomy" id="2798583"/>
    <lineage>
        <taxon>Bacteria</taxon>
        <taxon>Pseudomonadati</taxon>
        <taxon>Thermodesulfobacteriota</taxon>
        <taxon>Desulfuromonadia</taxon>
        <taxon>Geobacterales</taxon>
        <taxon>Geobacteraceae</taxon>
        <taxon>Geomonas</taxon>
    </lineage>
</organism>
<dbReference type="SUPFAM" id="SSF52172">
    <property type="entry name" value="CheY-like"/>
    <property type="match status" value="1"/>
</dbReference>
<feature type="domain" description="Response regulatory" evidence="7">
    <location>
        <begin position="4"/>
        <end position="120"/>
    </location>
</feature>
<dbReference type="Pfam" id="PF00072">
    <property type="entry name" value="Response_reg"/>
    <property type="match status" value="1"/>
</dbReference>
<dbReference type="InterPro" id="IPR016032">
    <property type="entry name" value="Sig_transdc_resp-reg_C-effctor"/>
</dbReference>
<dbReference type="SMART" id="SM00448">
    <property type="entry name" value="REC"/>
    <property type="match status" value="1"/>
</dbReference>
<dbReference type="PRINTS" id="PR00038">
    <property type="entry name" value="HTHLUXR"/>
</dbReference>
<evidence type="ECO:0000313" key="8">
    <source>
        <dbReference type="EMBL" id="MBJ6751376.1"/>
    </source>
</evidence>
<dbReference type="EMBL" id="JAEMHL010000007">
    <property type="protein sequence ID" value="MBJ6751376.1"/>
    <property type="molecule type" value="Genomic_DNA"/>
</dbReference>
<dbReference type="RefSeq" id="WP_199389851.1">
    <property type="nucleotide sequence ID" value="NZ_JAEMHL010000007.1"/>
</dbReference>
<feature type="modified residue" description="4-aspartylphosphate" evidence="5">
    <location>
        <position position="55"/>
    </location>
</feature>
<evidence type="ECO:0000256" key="2">
    <source>
        <dbReference type="ARBA" id="ARBA00023015"/>
    </source>
</evidence>
<keyword evidence="2" id="KW-0805">Transcription regulation</keyword>
<dbReference type="PANTHER" id="PTHR43214:SF41">
    <property type="entry name" value="NITRATE_NITRITE RESPONSE REGULATOR PROTEIN NARP"/>
    <property type="match status" value="1"/>
</dbReference>
<sequence length="213" mass="23958">MSIKILLADDHHMFREGMRVLLEREHDMTVVAEADDGLSAVDLALETLPDVAILDLSMPGLKGTEVASRIIEKAPQVEVIILTMHSDRQYVVEALKLGVKSFILKEWAFHEVITAVRCVSNHASYLSHRLSDTIISGFTDEHSVSKSYNLTPREEQTYRLLVTGKNCKEIAYELNLCIKTVETYRLKLMKKLKVTNIAQLVNHAVQDGIVGRS</sequence>
<evidence type="ECO:0000256" key="1">
    <source>
        <dbReference type="ARBA" id="ARBA00022553"/>
    </source>
</evidence>
<dbReference type="InterPro" id="IPR058245">
    <property type="entry name" value="NreC/VraR/RcsB-like_REC"/>
</dbReference>
<evidence type="ECO:0000256" key="4">
    <source>
        <dbReference type="ARBA" id="ARBA00023163"/>
    </source>
</evidence>
<dbReference type="SMART" id="SM00421">
    <property type="entry name" value="HTH_LUXR"/>
    <property type="match status" value="1"/>
</dbReference>
<keyword evidence="1 5" id="KW-0597">Phosphoprotein</keyword>
<dbReference type="PANTHER" id="PTHR43214">
    <property type="entry name" value="TWO-COMPONENT RESPONSE REGULATOR"/>
    <property type="match status" value="1"/>
</dbReference>
<feature type="domain" description="HTH luxR-type" evidence="6">
    <location>
        <begin position="143"/>
        <end position="208"/>
    </location>
</feature>
<name>A0ABS0YGB8_9BACT</name>
<evidence type="ECO:0000259" key="6">
    <source>
        <dbReference type="PROSITE" id="PS50043"/>
    </source>
</evidence>